<dbReference type="AlphaFoldDB" id="A0A2I0V9Y3"/>
<name>A0A2I0V9Y3_9ASPA</name>
<evidence type="ECO:0000313" key="1">
    <source>
        <dbReference type="EMBL" id="PKU60210.1"/>
    </source>
</evidence>
<reference evidence="1 2" key="2">
    <citation type="journal article" date="2017" name="Nature">
        <title>The Apostasia genome and the evolution of orchids.</title>
        <authorList>
            <person name="Zhang G.Q."/>
            <person name="Liu K.W."/>
            <person name="Li Z."/>
            <person name="Lohaus R."/>
            <person name="Hsiao Y.Y."/>
            <person name="Niu S.C."/>
            <person name="Wang J.Y."/>
            <person name="Lin Y.C."/>
            <person name="Xu Q."/>
            <person name="Chen L.J."/>
            <person name="Yoshida K."/>
            <person name="Fujiwara S."/>
            <person name="Wang Z.W."/>
            <person name="Zhang Y.Q."/>
            <person name="Mitsuda N."/>
            <person name="Wang M."/>
            <person name="Liu G.H."/>
            <person name="Pecoraro L."/>
            <person name="Huang H.X."/>
            <person name="Xiao X.J."/>
            <person name="Lin M."/>
            <person name="Wu X.Y."/>
            <person name="Wu W.L."/>
            <person name="Chen Y.Y."/>
            <person name="Chang S.B."/>
            <person name="Sakamoto S."/>
            <person name="Ohme-Takagi M."/>
            <person name="Yagi M."/>
            <person name="Zeng S.J."/>
            <person name="Shen C.Y."/>
            <person name="Yeh C.M."/>
            <person name="Luo Y.B."/>
            <person name="Tsai W.C."/>
            <person name="Van de Peer Y."/>
            <person name="Liu Z.J."/>
        </authorList>
    </citation>
    <scope>NUCLEOTIDE SEQUENCE [LARGE SCALE GENOMIC DNA]</scope>
    <source>
        <tissue evidence="1">The whole plant</tissue>
    </source>
</reference>
<evidence type="ECO:0000313" key="2">
    <source>
        <dbReference type="Proteomes" id="UP000233837"/>
    </source>
</evidence>
<accession>A0A2I0V9Y3</accession>
<dbReference type="Proteomes" id="UP000233837">
    <property type="component" value="Unassembled WGS sequence"/>
</dbReference>
<organism evidence="1 2">
    <name type="scientific">Dendrobium catenatum</name>
    <dbReference type="NCBI Taxonomy" id="906689"/>
    <lineage>
        <taxon>Eukaryota</taxon>
        <taxon>Viridiplantae</taxon>
        <taxon>Streptophyta</taxon>
        <taxon>Embryophyta</taxon>
        <taxon>Tracheophyta</taxon>
        <taxon>Spermatophyta</taxon>
        <taxon>Magnoliopsida</taxon>
        <taxon>Liliopsida</taxon>
        <taxon>Asparagales</taxon>
        <taxon>Orchidaceae</taxon>
        <taxon>Epidendroideae</taxon>
        <taxon>Malaxideae</taxon>
        <taxon>Dendrobiinae</taxon>
        <taxon>Dendrobium</taxon>
    </lineage>
</organism>
<proteinExistence type="predicted"/>
<reference evidence="1 2" key="1">
    <citation type="journal article" date="2016" name="Sci. Rep.">
        <title>The Dendrobium catenatum Lindl. genome sequence provides insights into polysaccharide synthase, floral development and adaptive evolution.</title>
        <authorList>
            <person name="Zhang G.Q."/>
            <person name="Xu Q."/>
            <person name="Bian C."/>
            <person name="Tsai W.C."/>
            <person name="Yeh C.M."/>
            <person name="Liu K.W."/>
            <person name="Yoshida K."/>
            <person name="Zhang L.S."/>
            <person name="Chang S.B."/>
            <person name="Chen F."/>
            <person name="Shi Y."/>
            <person name="Su Y.Y."/>
            <person name="Zhang Y.Q."/>
            <person name="Chen L.J."/>
            <person name="Yin Y."/>
            <person name="Lin M."/>
            <person name="Huang H."/>
            <person name="Deng H."/>
            <person name="Wang Z.W."/>
            <person name="Zhu S.L."/>
            <person name="Zhao X."/>
            <person name="Deng C."/>
            <person name="Niu S.C."/>
            <person name="Huang J."/>
            <person name="Wang M."/>
            <person name="Liu G.H."/>
            <person name="Yang H.J."/>
            <person name="Xiao X.J."/>
            <person name="Hsiao Y.Y."/>
            <person name="Wu W.L."/>
            <person name="Chen Y.Y."/>
            <person name="Mitsuda N."/>
            <person name="Ohme-Takagi M."/>
            <person name="Luo Y.B."/>
            <person name="Van de Peer Y."/>
            <person name="Liu Z.J."/>
        </authorList>
    </citation>
    <scope>NUCLEOTIDE SEQUENCE [LARGE SCALE GENOMIC DNA]</scope>
    <source>
        <tissue evidence="1">The whole plant</tissue>
    </source>
</reference>
<sequence>MEEGAAFTVDHRILLEGHSQKIIHPDGALRPQRSGILQIREPISEVLKTSPIVIGKGKGICIDSPAKTFKSPSLQLKNAMDKDASSSSGLKLIVNKFNIASGVEDVCNKIVVTPKKSLQGIPSPNKASEVLVEGNMESELKCSEDAIEENRGSIEEDIQKDQNDFISNEDSNMFNLLVDKSIAEAAEEFSNKVEDLEEGEIKCHNSDLSGSSKERMDELIKSKGKLLKELSYLGNDNIIHKKRKEASNKKIKNGSNPIFKSK</sequence>
<dbReference type="EMBL" id="KZ505206">
    <property type="protein sequence ID" value="PKU60210.1"/>
    <property type="molecule type" value="Genomic_DNA"/>
</dbReference>
<keyword evidence="2" id="KW-1185">Reference proteome</keyword>
<gene>
    <name evidence="1" type="ORF">MA16_Dca027263</name>
</gene>
<protein>
    <submittedName>
        <fullName evidence="1">Uncharacterized protein</fullName>
    </submittedName>
</protein>